<keyword evidence="4" id="KW-0378">Hydrolase</keyword>
<evidence type="ECO:0000313" key="6">
    <source>
        <dbReference type="Proteomes" id="UP000242547"/>
    </source>
</evidence>
<proteinExistence type="predicted"/>
<protein>
    <submittedName>
        <fullName evidence="4">Phosphohydrolase</fullName>
    </submittedName>
</protein>
<organism evidence="4 7">
    <name type="scientific">Staphylococcus devriesei</name>
    <dbReference type="NCBI Taxonomy" id="586733"/>
    <lineage>
        <taxon>Bacteria</taxon>
        <taxon>Bacillati</taxon>
        <taxon>Bacillota</taxon>
        <taxon>Bacilli</taxon>
        <taxon>Bacillales</taxon>
        <taxon>Staphylococcaceae</taxon>
        <taxon>Staphylococcus</taxon>
    </lineage>
</organism>
<dbReference type="GeneID" id="48887150"/>
<reference evidence="5 6" key="1">
    <citation type="journal article" date="2016" name="Front. Microbiol.">
        <title>Comprehensive Phylogenetic Analysis of Bovine Non-aureus Staphylococci Species Based on Whole-Genome Sequencing.</title>
        <authorList>
            <person name="Naushad S."/>
            <person name="Barkema H.W."/>
            <person name="Luby C."/>
            <person name="Condas L.A."/>
            <person name="Nobrega D.B."/>
            <person name="Carson D.A."/>
            <person name="De Buck J."/>
        </authorList>
    </citation>
    <scope>NUCLEOTIDE SEQUENCE [LARGE SCALE GENOMIC DNA]</scope>
    <source>
        <strain evidence="3 5">SNUC 1409</strain>
        <strain evidence="4 7">SNUC 4143</strain>
        <strain evidence="2 6">SNUC 761</strain>
    </source>
</reference>
<reference evidence="4" key="3">
    <citation type="submission" date="2018-03" db="EMBL/GenBank/DDBJ databases">
        <authorList>
            <person name="Keele B.F."/>
        </authorList>
    </citation>
    <scope>NUCLEOTIDE SEQUENCE</scope>
    <source>
        <strain evidence="4">SNUC 4143</strain>
        <strain evidence="2">SNUC 761</strain>
    </source>
</reference>
<dbReference type="Proteomes" id="UP000242088">
    <property type="component" value="Unassembled WGS sequence"/>
</dbReference>
<dbReference type="Proteomes" id="UP000242547">
    <property type="component" value="Unassembled WGS sequence"/>
</dbReference>
<dbReference type="SUPFAM" id="SSF56300">
    <property type="entry name" value="Metallo-dependent phosphatases"/>
    <property type="match status" value="1"/>
</dbReference>
<feature type="domain" description="Calcineurin-like phosphoesterase" evidence="1">
    <location>
        <begin position="1"/>
        <end position="228"/>
    </location>
</feature>
<dbReference type="EMBL" id="PYZH01000009">
    <property type="protein sequence ID" value="PTF16348.1"/>
    <property type="molecule type" value="Genomic_DNA"/>
</dbReference>
<dbReference type="PANTHER" id="PTHR31302:SF22">
    <property type="entry name" value="PHOSPHOESTERASE"/>
    <property type="match status" value="1"/>
</dbReference>
<evidence type="ECO:0000313" key="2">
    <source>
        <dbReference type="EMBL" id="PTE73769.1"/>
    </source>
</evidence>
<keyword evidence="5" id="KW-1185">Reference proteome</keyword>
<evidence type="ECO:0000313" key="3">
    <source>
        <dbReference type="EMBL" id="PTF15023.1"/>
    </source>
</evidence>
<dbReference type="InterPro" id="IPR004843">
    <property type="entry name" value="Calcineurin-like_PHP"/>
</dbReference>
<evidence type="ECO:0000313" key="7">
    <source>
        <dbReference type="Proteomes" id="UP000243350"/>
    </source>
</evidence>
<dbReference type="RefSeq" id="WP_103165721.1">
    <property type="nucleotide sequence ID" value="NZ_CP130489.1"/>
</dbReference>
<dbReference type="Pfam" id="PF00149">
    <property type="entry name" value="Metallophos"/>
    <property type="match status" value="1"/>
</dbReference>
<dbReference type="Gene3D" id="3.60.21.10">
    <property type="match status" value="1"/>
</dbReference>
<dbReference type="GO" id="GO:0016787">
    <property type="term" value="F:hydrolase activity"/>
    <property type="evidence" value="ECO:0007669"/>
    <property type="project" value="UniProtKB-KW"/>
</dbReference>
<name>A0A2K4DTH4_9STAP</name>
<dbReference type="EMBL" id="PYZL01000019">
    <property type="protein sequence ID" value="PTE73769.1"/>
    <property type="molecule type" value="Genomic_DNA"/>
</dbReference>
<sequence>MKIGTISDLHIDRHPKFEANTYLETLTRVVKQRRIDLLLIGGDMSNHFQQSYQFIVDLKERCAIPIFFVPGNHDYWTGEGMPNSTEIYDFYVSKPECLIGKPYIINDNWAIVGHTAWYDYSYADEKFEMTRIERGKFYGATWQDKVKIDWQMDDRTWSKIAAQQTKHDLEQVGNRQVILMTHIVTHPQFVVPTPHRIFDFFNAFIGTRDFDDLYATFPIKYSIMGHVHFRKSLVEKNTTYLCPCLGYQRQWRTPDIEQEMNHALIEIDIE</sequence>
<dbReference type="Proteomes" id="UP000243350">
    <property type="component" value="Unassembled WGS sequence"/>
</dbReference>
<dbReference type="InterPro" id="IPR029052">
    <property type="entry name" value="Metallo-depent_PP-like"/>
</dbReference>
<gene>
    <name evidence="2" type="ORF">BUY44_04500</name>
    <name evidence="3" type="ORF">BUY47_03230</name>
    <name evidence="4" type="ORF">BUY48_02495</name>
</gene>
<dbReference type="AlphaFoldDB" id="A0A2K4DTH4"/>
<evidence type="ECO:0000313" key="5">
    <source>
        <dbReference type="Proteomes" id="UP000242088"/>
    </source>
</evidence>
<dbReference type="InterPro" id="IPR051158">
    <property type="entry name" value="Metallophosphoesterase_sf"/>
</dbReference>
<evidence type="ECO:0000313" key="4">
    <source>
        <dbReference type="EMBL" id="PTF16348.1"/>
    </source>
</evidence>
<reference evidence="3" key="2">
    <citation type="submission" date="2018-03" db="EMBL/GenBank/DDBJ databases">
        <authorList>
            <person name="Naushad S."/>
        </authorList>
    </citation>
    <scope>NUCLEOTIDE SEQUENCE</scope>
    <source>
        <strain evidence="3">SNUC 1409</strain>
    </source>
</reference>
<dbReference type="OrthoDB" id="113290at2"/>
<evidence type="ECO:0000259" key="1">
    <source>
        <dbReference type="Pfam" id="PF00149"/>
    </source>
</evidence>
<accession>A0A2K4DTH4</accession>
<dbReference type="EMBL" id="PYZI01000002">
    <property type="protein sequence ID" value="PTF15023.1"/>
    <property type="molecule type" value="Genomic_DNA"/>
</dbReference>
<dbReference type="InterPro" id="IPR022302">
    <property type="entry name" value="Phosphoesterase_putative"/>
</dbReference>
<dbReference type="NCBIfam" id="TIGR03729">
    <property type="entry name" value="acc_ester"/>
    <property type="match status" value="1"/>
</dbReference>
<comment type="caution">
    <text evidence="4">The sequence shown here is derived from an EMBL/GenBank/DDBJ whole genome shotgun (WGS) entry which is preliminary data.</text>
</comment>
<dbReference type="PANTHER" id="PTHR31302">
    <property type="entry name" value="TRANSMEMBRANE PROTEIN WITH METALLOPHOSPHOESTERASE DOMAIN-RELATED"/>
    <property type="match status" value="1"/>
</dbReference>